<dbReference type="SUPFAM" id="SSF46785">
    <property type="entry name" value="Winged helix' DNA-binding domain"/>
    <property type="match status" value="1"/>
</dbReference>
<dbReference type="GO" id="GO:0003700">
    <property type="term" value="F:DNA-binding transcription factor activity"/>
    <property type="evidence" value="ECO:0007669"/>
    <property type="project" value="InterPro"/>
</dbReference>
<evidence type="ECO:0000256" key="4">
    <source>
        <dbReference type="ARBA" id="ARBA00023163"/>
    </source>
</evidence>
<feature type="domain" description="HTH lysR-type" evidence="5">
    <location>
        <begin position="3"/>
        <end position="60"/>
    </location>
</feature>
<dbReference type="InterPro" id="IPR036390">
    <property type="entry name" value="WH_DNA-bd_sf"/>
</dbReference>
<dbReference type="SUPFAM" id="SSF53850">
    <property type="entry name" value="Periplasmic binding protein-like II"/>
    <property type="match status" value="1"/>
</dbReference>
<gene>
    <name evidence="6" type="ORF">SP60_00950</name>
</gene>
<dbReference type="GO" id="GO:0003677">
    <property type="term" value="F:DNA binding"/>
    <property type="evidence" value="ECO:0007669"/>
    <property type="project" value="UniProtKB-KW"/>
</dbReference>
<dbReference type="InterPro" id="IPR050950">
    <property type="entry name" value="HTH-type_LysR_regulators"/>
</dbReference>
<proteinExistence type="inferred from homology"/>
<organism evidence="6 7">
    <name type="scientific">Candidatus Thioglobus autotrophicus</name>
    <dbReference type="NCBI Taxonomy" id="1705394"/>
    <lineage>
        <taxon>Bacteria</taxon>
        <taxon>Pseudomonadati</taxon>
        <taxon>Pseudomonadota</taxon>
        <taxon>Gammaproteobacteria</taxon>
        <taxon>Candidatus Pseudothioglobaceae</taxon>
        <taxon>Candidatus Thioglobus</taxon>
    </lineage>
</organism>
<evidence type="ECO:0000259" key="5">
    <source>
        <dbReference type="PROSITE" id="PS50931"/>
    </source>
</evidence>
<dbReference type="RefSeq" id="WP_053950861.1">
    <property type="nucleotide sequence ID" value="NZ_CP010552.1"/>
</dbReference>
<keyword evidence="7" id="KW-1185">Reference proteome</keyword>
<evidence type="ECO:0000313" key="7">
    <source>
        <dbReference type="Proteomes" id="UP000058020"/>
    </source>
</evidence>
<dbReference type="Gene3D" id="1.10.10.10">
    <property type="entry name" value="Winged helix-like DNA-binding domain superfamily/Winged helix DNA-binding domain"/>
    <property type="match status" value="1"/>
</dbReference>
<keyword evidence="2" id="KW-0805">Transcription regulation</keyword>
<evidence type="ECO:0000256" key="3">
    <source>
        <dbReference type="ARBA" id="ARBA00023125"/>
    </source>
</evidence>
<dbReference type="OrthoDB" id="9775392at2"/>
<name>A0A0M4NHU3_9GAMM</name>
<dbReference type="InterPro" id="IPR036388">
    <property type="entry name" value="WH-like_DNA-bd_sf"/>
</dbReference>
<accession>A0A0M4NHU3</accession>
<evidence type="ECO:0000313" key="6">
    <source>
        <dbReference type="EMBL" id="ALE51938.1"/>
    </source>
</evidence>
<dbReference type="InterPro" id="IPR000847">
    <property type="entry name" value="LysR_HTH_N"/>
</dbReference>
<evidence type="ECO:0000256" key="1">
    <source>
        <dbReference type="ARBA" id="ARBA00009437"/>
    </source>
</evidence>
<reference evidence="6 7" key="1">
    <citation type="journal article" date="2015" name="Genome Announc.">
        <title>Genome Sequence of 'Candidatus Thioglobus autotrophica' Strain EF1, a Chemoautotroph from the SUP05 Clade of Marine Gammaproteobacteria.</title>
        <authorList>
            <person name="Shah V."/>
            <person name="Morris R.M."/>
        </authorList>
    </citation>
    <scope>NUCLEOTIDE SEQUENCE [LARGE SCALE GENOMIC DNA]</scope>
    <source>
        <strain evidence="6 7">EF1</strain>
    </source>
</reference>
<sequence>MLPSIKNLQYLITLRETLHFSKASEKCFVSQSTLSAGIAKLEQILQTTLVERNNKKVVFTSIGEKIVLQAMLVISNTKELTDMAKTNFLESEIVVGTIPTISAYILPNFLRNIEKIFPKLKISFVEDTSDNLLEKLNQNKIDFAIFAFPYDLPDGVEGYELFRDPLCLIQHKDRKNEKIDSGDLLLLEQGHCLRAHVMQGYAISEKQLSSFSCSSVSTLVAMIDMNLGMSFLPKIAIDFGVLSPYPNIIAKSNCQASRGIGIVYRKNNYQAENIKKIAENLRT</sequence>
<dbReference type="Pfam" id="PF03466">
    <property type="entry name" value="LysR_substrate"/>
    <property type="match status" value="1"/>
</dbReference>
<dbReference type="KEGG" id="tho:SP60_00950"/>
<dbReference type="InterPro" id="IPR005119">
    <property type="entry name" value="LysR_subst-bd"/>
</dbReference>
<comment type="similarity">
    <text evidence="1">Belongs to the LysR transcriptional regulatory family.</text>
</comment>
<dbReference type="GO" id="GO:0005829">
    <property type="term" value="C:cytosol"/>
    <property type="evidence" value="ECO:0007669"/>
    <property type="project" value="TreeGrafter"/>
</dbReference>
<protein>
    <recommendedName>
        <fullName evidence="5">HTH lysR-type domain-containing protein</fullName>
    </recommendedName>
</protein>
<dbReference type="Proteomes" id="UP000058020">
    <property type="component" value="Chromosome"/>
</dbReference>
<dbReference type="PATRIC" id="fig|1705394.5.peg.188"/>
<dbReference type="PANTHER" id="PTHR30419">
    <property type="entry name" value="HTH-TYPE TRANSCRIPTIONAL REGULATOR YBHD"/>
    <property type="match status" value="1"/>
</dbReference>
<evidence type="ECO:0000256" key="2">
    <source>
        <dbReference type="ARBA" id="ARBA00023015"/>
    </source>
</evidence>
<dbReference type="EMBL" id="CP010552">
    <property type="protein sequence ID" value="ALE51938.1"/>
    <property type="molecule type" value="Genomic_DNA"/>
</dbReference>
<dbReference type="AlphaFoldDB" id="A0A0M4NHU3"/>
<dbReference type="PROSITE" id="PS50931">
    <property type="entry name" value="HTH_LYSR"/>
    <property type="match status" value="1"/>
</dbReference>
<dbReference type="STRING" id="1705394.SP60_00950"/>
<dbReference type="Pfam" id="PF00126">
    <property type="entry name" value="HTH_1"/>
    <property type="match status" value="1"/>
</dbReference>
<keyword evidence="3" id="KW-0238">DNA-binding</keyword>
<dbReference type="Gene3D" id="3.40.190.10">
    <property type="entry name" value="Periplasmic binding protein-like II"/>
    <property type="match status" value="2"/>
</dbReference>
<keyword evidence="4" id="KW-0804">Transcription</keyword>